<dbReference type="OrthoDB" id="6498034at2759"/>
<evidence type="ECO:0008006" key="3">
    <source>
        <dbReference type="Google" id="ProtNLM"/>
    </source>
</evidence>
<gene>
    <name evidence="1" type="ORF">ONB1V03_LOCUS17309</name>
</gene>
<evidence type="ECO:0000313" key="1">
    <source>
        <dbReference type="EMBL" id="CAD7660746.1"/>
    </source>
</evidence>
<sequence>MSLTLEIIDDIGDTMDQTNDRLLRNTRNIQKVNRKAGTCGVSTIPNHCFTNTSWARYMLIS</sequence>
<accession>A0A7R9QW83</accession>
<proteinExistence type="predicted"/>
<reference evidence="1" key="1">
    <citation type="submission" date="2020-11" db="EMBL/GenBank/DDBJ databases">
        <authorList>
            <person name="Tran Van P."/>
        </authorList>
    </citation>
    <scope>NUCLEOTIDE SEQUENCE</scope>
</reference>
<organism evidence="1">
    <name type="scientific">Oppiella nova</name>
    <dbReference type="NCBI Taxonomy" id="334625"/>
    <lineage>
        <taxon>Eukaryota</taxon>
        <taxon>Metazoa</taxon>
        <taxon>Ecdysozoa</taxon>
        <taxon>Arthropoda</taxon>
        <taxon>Chelicerata</taxon>
        <taxon>Arachnida</taxon>
        <taxon>Acari</taxon>
        <taxon>Acariformes</taxon>
        <taxon>Sarcoptiformes</taxon>
        <taxon>Oribatida</taxon>
        <taxon>Brachypylina</taxon>
        <taxon>Oppioidea</taxon>
        <taxon>Oppiidae</taxon>
        <taxon>Oppiella</taxon>
    </lineage>
</organism>
<dbReference type="EMBL" id="CAJPVJ010021161">
    <property type="protein sequence ID" value="CAG2177882.1"/>
    <property type="molecule type" value="Genomic_DNA"/>
</dbReference>
<protein>
    <recommendedName>
        <fullName evidence="3">t-SNARE coiled-coil homology domain-containing protein</fullName>
    </recommendedName>
</protein>
<name>A0A7R9QW83_9ACAR</name>
<dbReference type="AlphaFoldDB" id="A0A7R9QW83"/>
<dbReference type="EMBL" id="OC935986">
    <property type="protein sequence ID" value="CAD7660746.1"/>
    <property type="molecule type" value="Genomic_DNA"/>
</dbReference>
<evidence type="ECO:0000313" key="2">
    <source>
        <dbReference type="Proteomes" id="UP000728032"/>
    </source>
</evidence>
<keyword evidence="2" id="KW-1185">Reference proteome</keyword>
<dbReference type="Proteomes" id="UP000728032">
    <property type="component" value="Unassembled WGS sequence"/>
</dbReference>